<dbReference type="EMBL" id="WIXE01000355">
    <property type="protein sequence ID" value="KAK5986679.1"/>
    <property type="molecule type" value="Genomic_DNA"/>
</dbReference>
<reference evidence="3 5" key="1">
    <citation type="submission" date="2019-10" db="EMBL/GenBank/DDBJ databases">
        <title>Assembly and Annotation for the nematode Trichostrongylus colubriformis.</title>
        <authorList>
            <person name="Martin J."/>
        </authorList>
    </citation>
    <scope>NUCLEOTIDE SEQUENCE [LARGE SCALE GENOMIC DNA]</scope>
    <source>
        <strain evidence="3">G859</strain>
        <tissue evidence="3">Whole worm</tissue>
    </source>
</reference>
<comment type="caution">
    <text evidence="3">The sequence shown here is derived from an EMBL/GenBank/DDBJ whole genome shotgun (WGS) entry which is preliminary data.</text>
</comment>
<feature type="compositionally biased region" description="Gly residues" evidence="1">
    <location>
        <begin position="25"/>
        <end position="51"/>
    </location>
</feature>
<sequence>MVHLVILLSVVGFSLARAPTTPAAGGQGSGSKQGGGGQQGGGDQQGGGGQGEPESQHFPENSIPVLRRRKREFDETKVTLVTHHSFDPEMTAAYMKEIRSLMAQHAEELNLVVEQQRIEAKPENIDGKFAAVYNIHGAECNQINYFITTELVILLEYAIVTCGTTETTTLPPYMKEPLK</sequence>
<name>A0AAN8FU16_TRICO</name>
<evidence type="ECO:0000256" key="1">
    <source>
        <dbReference type="SAM" id="MobiDB-lite"/>
    </source>
</evidence>
<evidence type="ECO:0000313" key="5">
    <source>
        <dbReference type="Proteomes" id="UP001331761"/>
    </source>
</evidence>
<proteinExistence type="predicted"/>
<keyword evidence="2" id="KW-0732">Signal</keyword>
<feature type="region of interest" description="Disordered" evidence="1">
    <location>
        <begin position="20"/>
        <end position="64"/>
    </location>
</feature>
<evidence type="ECO:0000313" key="3">
    <source>
        <dbReference type="EMBL" id="KAK5981560.1"/>
    </source>
</evidence>
<feature type="chain" id="PRO_5044710855" evidence="2">
    <location>
        <begin position="17"/>
        <end position="179"/>
    </location>
</feature>
<dbReference type="Pfam" id="PF17619">
    <property type="entry name" value="SCVP"/>
    <property type="match status" value="1"/>
</dbReference>
<dbReference type="InterPro" id="IPR035126">
    <property type="entry name" value="SCVP"/>
</dbReference>
<protein>
    <submittedName>
        <fullName evidence="3">Uncharacterized protein</fullName>
    </submittedName>
</protein>
<evidence type="ECO:0000313" key="4">
    <source>
        <dbReference type="EMBL" id="KAK5986679.1"/>
    </source>
</evidence>
<dbReference type="EMBL" id="WIXE01006150">
    <property type="protein sequence ID" value="KAK5981560.1"/>
    <property type="molecule type" value="Genomic_DNA"/>
</dbReference>
<dbReference type="AlphaFoldDB" id="A0AAN8FU16"/>
<dbReference type="Proteomes" id="UP001331761">
    <property type="component" value="Unassembled WGS sequence"/>
</dbReference>
<gene>
    <name evidence="4" type="ORF">GCK32_004990</name>
    <name evidence="3" type="ORF">GCK32_006913</name>
</gene>
<evidence type="ECO:0000256" key="2">
    <source>
        <dbReference type="SAM" id="SignalP"/>
    </source>
</evidence>
<keyword evidence="5" id="KW-1185">Reference proteome</keyword>
<feature type="signal peptide" evidence="2">
    <location>
        <begin position="1"/>
        <end position="16"/>
    </location>
</feature>
<accession>A0AAN8FU16</accession>
<organism evidence="3 5">
    <name type="scientific">Trichostrongylus colubriformis</name>
    <name type="common">Black scour worm</name>
    <dbReference type="NCBI Taxonomy" id="6319"/>
    <lineage>
        <taxon>Eukaryota</taxon>
        <taxon>Metazoa</taxon>
        <taxon>Ecdysozoa</taxon>
        <taxon>Nematoda</taxon>
        <taxon>Chromadorea</taxon>
        <taxon>Rhabditida</taxon>
        <taxon>Rhabditina</taxon>
        <taxon>Rhabditomorpha</taxon>
        <taxon>Strongyloidea</taxon>
        <taxon>Trichostrongylidae</taxon>
        <taxon>Trichostrongylus</taxon>
    </lineage>
</organism>